<gene>
    <name evidence="1" type="ORF">A2642_03380</name>
</gene>
<comment type="caution">
    <text evidence="1">The sequence shown here is derived from an EMBL/GenBank/DDBJ whole genome shotgun (WGS) entry which is preliminary data.</text>
</comment>
<evidence type="ECO:0000313" key="2">
    <source>
        <dbReference type="Proteomes" id="UP000178700"/>
    </source>
</evidence>
<dbReference type="AlphaFoldDB" id="A0A1F6V3Y8"/>
<reference evidence="1 2" key="1">
    <citation type="journal article" date="2016" name="Nat. Commun.">
        <title>Thousands of microbial genomes shed light on interconnected biogeochemical processes in an aquifer system.</title>
        <authorList>
            <person name="Anantharaman K."/>
            <person name="Brown C.T."/>
            <person name="Hug L.A."/>
            <person name="Sharon I."/>
            <person name="Castelle C.J."/>
            <person name="Probst A.J."/>
            <person name="Thomas B.C."/>
            <person name="Singh A."/>
            <person name="Wilkins M.J."/>
            <person name="Karaoz U."/>
            <person name="Brodie E.L."/>
            <person name="Williams K.H."/>
            <person name="Hubbard S.S."/>
            <person name="Banfield J.F."/>
        </authorList>
    </citation>
    <scope>NUCLEOTIDE SEQUENCE [LARGE SCALE GENOMIC DNA]</scope>
</reference>
<dbReference type="EMBL" id="MFTJ01000053">
    <property type="protein sequence ID" value="OGI64387.1"/>
    <property type="molecule type" value="Genomic_DNA"/>
</dbReference>
<organism evidence="1 2">
    <name type="scientific">Candidatus Nomurabacteria bacterium RIFCSPHIGHO2_01_FULL_39_10</name>
    <dbReference type="NCBI Taxonomy" id="1801733"/>
    <lineage>
        <taxon>Bacteria</taxon>
        <taxon>Candidatus Nomuraibacteriota</taxon>
    </lineage>
</organism>
<protein>
    <submittedName>
        <fullName evidence="1">Uncharacterized protein</fullName>
    </submittedName>
</protein>
<evidence type="ECO:0000313" key="1">
    <source>
        <dbReference type="EMBL" id="OGI64387.1"/>
    </source>
</evidence>
<name>A0A1F6V3Y8_9BACT</name>
<proteinExistence type="predicted"/>
<dbReference type="Proteomes" id="UP000178700">
    <property type="component" value="Unassembled WGS sequence"/>
</dbReference>
<sequence length="129" mass="15096">MKPLHKSILALSLLLNTACPSPEIKRDYALYPEHKKEIALYNIEKIFEFYLTYADNYKVNDEGFYCNQYGKVASFTWDEIRNVRCDFHSVYITGKYESYIFDTQITAARFGEDECKALAEAFNIYLGKK</sequence>
<accession>A0A1F6V3Y8</accession>